<organism evidence="9 10">
    <name type="scientific">Isoptericola halotolerans</name>
    <dbReference type="NCBI Taxonomy" id="300560"/>
    <lineage>
        <taxon>Bacteria</taxon>
        <taxon>Bacillati</taxon>
        <taxon>Actinomycetota</taxon>
        <taxon>Actinomycetes</taxon>
        <taxon>Micrococcales</taxon>
        <taxon>Promicromonosporaceae</taxon>
        <taxon>Isoptericola</taxon>
    </lineage>
</organism>
<reference evidence="9 10" key="1">
    <citation type="submission" date="2020-05" db="EMBL/GenBank/DDBJ databases">
        <title>Genomic Encyclopedia of Type Strains, Phase III (KMG-III): the genomes of soil and plant-associated and newly described type strains.</title>
        <authorList>
            <person name="Whitman W."/>
        </authorList>
    </citation>
    <scope>NUCLEOTIDE SEQUENCE [LARGE SCALE GENOMIC DNA]</scope>
    <source>
        <strain evidence="9 10">KCTC 19046</strain>
    </source>
</reference>
<dbReference type="InterPro" id="IPR032828">
    <property type="entry name" value="PolyA_RNA-bd"/>
</dbReference>
<dbReference type="InterPro" id="IPR050264">
    <property type="entry name" value="Bact_CCA-adding_enz_type3_sf"/>
</dbReference>
<evidence type="ECO:0000313" key="10">
    <source>
        <dbReference type="Proteomes" id="UP000757540"/>
    </source>
</evidence>
<evidence type="ECO:0000256" key="7">
    <source>
        <dbReference type="ARBA" id="ARBA00022842"/>
    </source>
</evidence>
<dbReference type="Gene3D" id="3.30.460.10">
    <property type="entry name" value="Beta Polymerase, domain 2"/>
    <property type="match status" value="1"/>
</dbReference>
<dbReference type="InterPro" id="IPR006674">
    <property type="entry name" value="HD_domain"/>
</dbReference>
<dbReference type="Pfam" id="PF01966">
    <property type="entry name" value="HD"/>
    <property type="match status" value="1"/>
</dbReference>
<dbReference type="GO" id="GO:1990817">
    <property type="term" value="F:poly(A) RNA polymerase activity"/>
    <property type="evidence" value="ECO:0007669"/>
    <property type="project" value="UniProtKB-EC"/>
</dbReference>
<dbReference type="Proteomes" id="UP000757540">
    <property type="component" value="Unassembled WGS sequence"/>
</dbReference>
<dbReference type="PANTHER" id="PTHR46173:SF1">
    <property type="entry name" value="CCA TRNA NUCLEOTIDYLTRANSFERASE 1, MITOCHONDRIAL"/>
    <property type="match status" value="1"/>
</dbReference>
<dbReference type="EMBL" id="JABEZU010000004">
    <property type="protein sequence ID" value="NOV98733.1"/>
    <property type="molecule type" value="Genomic_DNA"/>
</dbReference>
<dbReference type="Gene3D" id="1.10.3090.10">
    <property type="entry name" value="cca-adding enzyme, domain 2"/>
    <property type="match status" value="1"/>
</dbReference>
<proteinExistence type="predicted"/>
<dbReference type="InterPro" id="IPR014065">
    <property type="entry name" value="tRNA_adenylyltransferase"/>
</dbReference>
<evidence type="ECO:0000259" key="8">
    <source>
        <dbReference type="PROSITE" id="PS51831"/>
    </source>
</evidence>
<dbReference type="NCBIfam" id="TIGR00277">
    <property type="entry name" value="HDIG"/>
    <property type="match status" value="1"/>
</dbReference>
<dbReference type="EC" id="2.7.7.19" evidence="9"/>
<dbReference type="SUPFAM" id="SSF81891">
    <property type="entry name" value="Poly A polymerase C-terminal region-like"/>
    <property type="match status" value="1"/>
</dbReference>
<evidence type="ECO:0000256" key="1">
    <source>
        <dbReference type="ARBA" id="ARBA00001946"/>
    </source>
</evidence>
<evidence type="ECO:0000313" key="9">
    <source>
        <dbReference type="EMBL" id="NOV98733.1"/>
    </source>
</evidence>
<dbReference type="Pfam" id="PF12627">
    <property type="entry name" value="PolyA_pol_RNAbd"/>
    <property type="match status" value="1"/>
</dbReference>
<evidence type="ECO:0000256" key="2">
    <source>
        <dbReference type="ARBA" id="ARBA00022679"/>
    </source>
</evidence>
<keyword evidence="2 9" id="KW-0808">Transferase</keyword>
<dbReference type="NCBIfam" id="TIGR02692">
    <property type="entry name" value="tRNA_CCA_actino"/>
    <property type="match status" value="1"/>
</dbReference>
<keyword evidence="7" id="KW-0460">Magnesium</keyword>
<dbReference type="CDD" id="cd00077">
    <property type="entry name" value="HDc"/>
    <property type="match status" value="1"/>
</dbReference>
<protein>
    <submittedName>
        <fullName evidence="9">Poly(A) polymerase</fullName>
        <ecNumber evidence="9">2.7.7.19</ecNumber>
    </submittedName>
</protein>
<evidence type="ECO:0000256" key="6">
    <source>
        <dbReference type="ARBA" id="ARBA00022741"/>
    </source>
</evidence>
<evidence type="ECO:0000256" key="4">
    <source>
        <dbReference type="ARBA" id="ARBA00022695"/>
    </source>
</evidence>
<keyword evidence="3" id="KW-0819">tRNA processing</keyword>
<evidence type="ECO:0000256" key="3">
    <source>
        <dbReference type="ARBA" id="ARBA00022694"/>
    </source>
</evidence>
<dbReference type="SMART" id="SM00471">
    <property type="entry name" value="HDc"/>
    <property type="match status" value="1"/>
</dbReference>
<dbReference type="PROSITE" id="PS51831">
    <property type="entry name" value="HD"/>
    <property type="match status" value="1"/>
</dbReference>
<dbReference type="InterPro" id="IPR003607">
    <property type="entry name" value="HD/PDEase_dom"/>
</dbReference>
<gene>
    <name evidence="9" type="ORF">HDG69_003328</name>
</gene>
<dbReference type="CDD" id="cd05398">
    <property type="entry name" value="NT_ClassII-CCAase"/>
    <property type="match status" value="1"/>
</dbReference>
<feature type="domain" description="HD" evidence="8">
    <location>
        <begin position="273"/>
        <end position="395"/>
    </location>
</feature>
<keyword evidence="10" id="KW-1185">Reference proteome</keyword>
<keyword evidence="5" id="KW-0479">Metal-binding</keyword>
<dbReference type="Pfam" id="PF01743">
    <property type="entry name" value="PolyA_pol"/>
    <property type="match status" value="1"/>
</dbReference>
<sequence>MSTPANPAPAQLLRRALSVLTQMAPAAVELGEIFAAAGHELALVGGPVRDAFLGRASADLDFATSASPDETQRILARWGDAHWDIGKEFGTIGARRHGRDGADDVVVEVTTYRTDEYDPASRKPVVAFGDSLDGDLSRRDLTVNAMAVRLPDLTFVDPFGGLTDLAAKVLRTPIAPERSFDDDPLRMLRVARFAAQLEFDVEPATRAAIVDMAPRLDIVSAERVQAELVKLLCSRAPRAGLEVLVQTGMAEHVLPELPALRLEIDEHHRHKDVYEHSLIVLDQAIAQETGPNGAVPAPDLVLRLAALLHDIGKPPTRRFEPGGGVSFHHHEVVGAKMVAKRLRALKFEKQVVKDVARLVELHLRFHGYGDGSWSDSAVRRYVTDAGPLLERLHRLTRADCTTRNRRKAKRLADAYTDLEERIARLREQEEIDSIRPDLDGKQIMAILGIPPGRDVGAAYQHLLALRMEHGPLGEERATAELRSWWEARQD</sequence>
<name>A0ABX2A9K1_9MICO</name>
<dbReference type="PANTHER" id="PTHR46173">
    <property type="entry name" value="CCA TRNA NUCLEOTIDYLTRANSFERASE 1, MITOCHONDRIAL"/>
    <property type="match status" value="1"/>
</dbReference>
<dbReference type="InterPro" id="IPR002646">
    <property type="entry name" value="PolA_pol_head_dom"/>
</dbReference>
<comment type="cofactor">
    <cofactor evidence="1">
        <name>Mg(2+)</name>
        <dbReference type="ChEBI" id="CHEBI:18420"/>
    </cofactor>
</comment>
<comment type="caution">
    <text evidence="9">The sequence shown here is derived from an EMBL/GenBank/DDBJ whole genome shotgun (WGS) entry which is preliminary data.</text>
</comment>
<keyword evidence="6" id="KW-0547">Nucleotide-binding</keyword>
<dbReference type="SUPFAM" id="SSF81301">
    <property type="entry name" value="Nucleotidyltransferase"/>
    <property type="match status" value="1"/>
</dbReference>
<dbReference type="InterPro" id="IPR006675">
    <property type="entry name" value="HDIG_dom"/>
</dbReference>
<dbReference type="InterPro" id="IPR043519">
    <property type="entry name" value="NT_sf"/>
</dbReference>
<accession>A0ABX2A9K1</accession>
<keyword evidence="4 9" id="KW-0548">Nucleotidyltransferase</keyword>
<evidence type="ECO:0000256" key="5">
    <source>
        <dbReference type="ARBA" id="ARBA00022723"/>
    </source>
</evidence>